<name>A0A5A7Q0E7_STRAF</name>
<keyword evidence="1" id="KW-0489">Methyltransferase</keyword>
<organism evidence="1 2">
    <name type="scientific">Striga asiatica</name>
    <name type="common">Asiatic witchweed</name>
    <name type="synonym">Buchnera asiatica</name>
    <dbReference type="NCBI Taxonomy" id="4170"/>
    <lineage>
        <taxon>Eukaryota</taxon>
        <taxon>Viridiplantae</taxon>
        <taxon>Streptophyta</taxon>
        <taxon>Embryophyta</taxon>
        <taxon>Tracheophyta</taxon>
        <taxon>Spermatophyta</taxon>
        <taxon>Magnoliopsida</taxon>
        <taxon>eudicotyledons</taxon>
        <taxon>Gunneridae</taxon>
        <taxon>Pentapetalae</taxon>
        <taxon>asterids</taxon>
        <taxon>lamiids</taxon>
        <taxon>Lamiales</taxon>
        <taxon>Orobanchaceae</taxon>
        <taxon>Buchnereae</taxon>
        <taxon>Striga</taxon>
    </lineage>
</organism>
<dbReference type="GO" id="GO:0008168">
    <property type="term" value="F:methyltransferase activity"/>
    <property type="evidence" value="ECO:0007669"/>
    <property type="project" value="UniProtKB-KW"/>
</dbReference>
<gene>
    <name evidence="1" type="ORF">STAS_14793</name>
</gene>
<evidence type="ECO:0000313" key="2">
    <source>
        <dbReference type="Proteomes" id="UP000325081"/>
    </source>
</evidence>
<proteinExistence type="predicted"/>
<sequence>MLSSSIAFAVIEVRYFFLLCEDSKPMPSPRQTHRQLLGQEKDVRLTSLIKGLLVWHGSSLSTYGASPFISRRLKAAFLPNVSGSTHFVTLENYLDAASRFFLRDALGWHEEVNAFRLEANVQSHH</sequence>
<keyword evidence="2" id="KW-1185">Reference proteome</keyword>
<protein>
    <submittedName>
        <fullName evidence="1">S-adenosyl-L-methionine-dependentmethyltransferases superfamily protein</fullName>
    </submittedName>
</protein>
<dbReference type="EMBL" id="BKCP01005461">
    <property type="protein sequence ID" value="GER38292.1"/>
    <property type="molecule type" value="Genomic_DNA"/>
</dbReference>
<reference evidence="2" key="1">
    <citation type="journal article" date="2019" name="Curr. Biol.">
        <title>Genome Sequence of Striga asiatica Provides Insight into the Evolution of Plant Parasitism.</title>
        <authorList>
            <person name="Yoshida S."/>
            <person name="Kim S."/>
            <person name="Wafula E.K."/>
            <person name="Tanskanen J."/>
            <person name="Kim Y.M."/>
            <person name="Honaas L."/>
            <person name="Yang Z."/>
            <person name="Spallek T."/>
            <person name="Conn C.E."/>
            <person name="Ichihashi Y."/>
            <person name="Cheong K."/>
            <person name="Cui S."/>
            <person name="Der J.P."/>
            <person name="Gundlach H."/>
            <person name="Jiao Y."/>
            <person name="Hori C."/>
            <person name="Ishida J.K."/>
            <person name="Kasahara H."/>
            <person name="Kiba T."/>
            <person name="Kim M.S."/>
            <person name="Koo N."/>
            <person name="Laohavisit A."/>
            <person name="Lee Y.H."/>
            <person name="Lumba S."/>
            <person name="McCourt P."/>
            <person name="Mortimer J.C."/>
            <person name="Mutuku J.M."/>
            <person name="Nomura T."/>
            <person name="Sasaki-Sekimoto Y."/>
            <person name="Seto Y."/>
            <person name="Wang Y."/>
            <person name="Wakatake T."/>
            <person name="Sakakibara H."/>
            <person name="Demura T."/>
            <person name="Yamaguchi S."/>
            <person name="Yoneyama K."/>
            <person name="Manabe R.I."/>
            <person name="Nelson D.C."/>
            <person name="Schulman A.H."/>
            <person name="Timko M.P."/>
            <person name="dePamphilis C.W."/>
            <person name="Choi D."/>
            <person name="Shirasu K."/>
        </authorList>
    </citation>
    <scope>NUCLEOTIDE SEQUENCE [LARGE SCALE GENOMIC DNA]</scope>
    <source>
        <strain evidence="2">cv. UVA1</strain>
    </source>
</reference>
<evidence type="ECO:0000313" key="1">
    <source>
        <dbReference type="EMBL" id="GER38292.1"/>
    </source>
</evidence>
<dbReference type="Proteomes" id="UP000325081">
    <property type="component" value="Unassembled WGS sequence"/>
</dbReference>
<comment type="caution">
    <text evidence="1">The sequence shown here is derived from an EMBL/GenBank/DDBJ whole genome shotgun (WGS) entry which is preliminary data.</text>
</comment>
<dbReference type="AlphaFoldDB" id="A0A5A7Q0E7"/>
<keyword evidence="1" id="KW-0808">Transferase</keyword>
<accession>A0A5A7Q0E7</accession>
<dbReference type="GO" id="GO:0032259">
    <property type="term" value="P:methylation"/>
    <property type="evidence" value="ECO:0007669"/>
    <property type="project" value="UniProtKB-KW"/>
</dbReference>